<protein>
    <submittedName>
        <fullName evidence="1">Uncharacterized protein</fullName>
    </submittedName>
</protein>
<organism evidence="1 2">
    <name type="scientific">Tropilaelaps mercedesae</name>
    <dbReference type="NCBI Taxonomy" id="418985"/>
    <lineage>
        <taxon>Eukaryota</taxon>
        <taxon>Metazoa</taxon>
        <taxon>Ecdysozoa</taxon>
        <taxon>Arthropoda</taxon>
        <taxon>Chelicerata</taxon>
        <taxon>Arachnida</taxon>
        <taxon>Acari</taxon>
        <taxon>Parasitiformes</taxon>
        <taxon>Mesostigmata</taxon>
        <taxon>Gamasina</taxon>
        <taxon>Dermanyssoidea</taxon>
        <taxon>Laelapidae</taxon>
        <taxon>Tropilaelaps</taxon>
    </lineage>
</organism>
<evidence type="ECO:0000313" key="2">
    <source>
        <dbReference type="Proteomes" id="UP000192247"/>
    </source>
</evidence>
<sequence>MCQSCASLVPVLCHSCAGPVSFLC</sequence>
<reference evidence="1 2" key="1">
    <citation type="journal article" date="2017" name="Gigascience">
        <title>Draft genome of the honey bee ectoparasitic mite, Tropilaelaps mercedesae, is shaped by the parasitic life history.</title>
        <authorList>
            <person name="Dong X."/>
            <person name="Armstrong S.D."/>
            <person name="Xia D."/>
            <person name="Makepeace B.L."/>
            <person name="Darby A.C."/>
            <person name="Kadowaki T."/>
        </authorList>
    </citation>
    <scope>NUCLEOTIDE SEQUENCE [LARGE SCALE GENOMIC DNA]</scope>
    <source>
        <strain evidence="1">Wuxi-XJTLU</strain>
    </source>
</reference>
<dbReference type="AlphaFoldDB" id="A0A1V9X2Q8"/>
<dbReference type="Proteomes" id="UP000192247">
    <property type="component" value="Unassembled WGS sequence"/>
</dbReference>
<dbReference type="InParanoid" id="A0A1V9X2Q8"/>
<dbReference type="EMBL" id="MNPL01028458">
    <property type="protein sequence ID" value="OQR67542.1"/>
    <property type="molecule type" value="Genomic_DNA"/>
</dbReference>
<name>A0A1V9X2Q8_9ACAR</name>
<accession>A0A1V9X2Q8</accession>
<evidence type="ECO:0000313" key="1">
    <source>
        <dbReference type="EMBL" id="OQR67542.1"/>
    </source>
</evidence>
<gene>
    <name evidence="1" type="ORF">BIW11_13463</name>
</gene>
<keyword evidence="2" id="KW-1185">Reference proteome</keyword>
<comment type="caution">
    <text evidence="1">The sequence shown here is derived from an EMBL/GenBank/DDBJ whole genome shotgun (WGS) entry which is preliminary data.</text>
</comment>
<proteinExistence type="predicted"/>